<proteinExistence type="predicted"/>
<gene>
    <name evidence="1" type="ORF">AUC61_22370</name>
</gene>
<accession>A0ABS9ZRX7</accession>
<dbReference type="EMBL" id="LOHG01000019">
    <property type="protein sequence ID" value="MCI8212282.1"/>
    <property type="molecule type" value="Genomic_DNA"/>
</dbReference>
<comment type="caution">
    <text evidence="1">The sequence shown here is derived from an EMBL/GenBank/DDBJ whole genome shotgun (WGS) entry which is preliminary data.</text>
</comment>
<evidence type="ECO:0000313" key="1">
    <source>
        <dbReference type="EMBL" id="MCI8212282.1"/>
    </source>
</evidence>
<name>A0ABS9ZRX7_9PSED</name>
<reference evidence="1 2" key="1">
    <citation type="submission" date="2015-12" db="EMBL/GenBank/DDBJ databases">
        <title>Phylogenomics in the description of a new species in the Pseudomonas syringae group.</title>
        <authorList>
            <person name="Busquets A."/>
            <person name="Gomila M."/>
            <person name="Beiki F."/>
            <person name="Rahimian H."/>
            <person name="Mulet M."/>
            <person name="Sanchez D."/>
            <person name="Garcia-Valdes E."/>
            <person name="Lalucat J."/>
        </authorList>
    </citation>
    <scope>NUCLEOTIDE SEQUENCE [LARGE SCALE GENOMIC DNA]</scope>
    <source>
        <strain evidence="1 2">S25</strain>
    </source>
</reference>
<organism evidence="1 2">
    <name type="scientific">Pseudomonas maioricensis</name>
    <dbReference type="NCBI Taxonomy" id="1766623"/>
    <lineage>
        <taxon>Bacteria</taxon>
        <taxon>Pseudomonadati</taxon>
        <taxon>Pseudomonadota</taxon>
        <taxon>Gammaproteobacteria</taxon>
        <taxon>Pseudomonadales</taxon>
        <taxon>Pseudomonadaceae</taxon>
        <taxon>Pseudomonas</taxon>
    </lineage>
</organism>
<sequence>MAKERPFYEYQEKPWLTDPGYEHFTTREEYVWMKKACNEIYFALTQTTYSRFMKDLADTHPELADKSFGFTLSSSASIKILDYKGSLTEAEKTLLTERINGFDDIKLQLQGRAKAMMKMVDHDHETFGGRFKADINDFEHVIDFGKILSVGVKQIRTEWVRQVSQNAERQDVSRISLSV</sequence>
<keyword evidence="2" id="KW-1185">Reference proteome</keyword>
<evidence type="ECO:0000313" key="2">
    <source>
        <dbReference type="Proteomes" id="UP001320513"/>
    </source>
</evidence>
<dbReference type="Proteomes" id="UP001320513">
    <property type="component" value="Unassembled WGS sequence"/>
</dbReference>
<protein>
    <submittedName>
        <fullName evidence="1">Uncharacterized protein</fullName>
    </submittedName>
</protein>